<reference evidence="3 4" key="1">
    <citation type="submission" date="2020-03" db="EMBL/GenBank/DDBJ databases">
        <title>Genomic Encyclopedia of Type Strains, Phase IV (KMG-V): Genome sequencing to study the core and pangenomes of soil and plant-associated prokaryotes.</title>
        <authorList>
            <person name="Whitman W."/>
        </authorList>
    </citation>
    <scope>NUCLEOTIDE SEQUENCE [LARGE SCALE GENOMIC DNA]</scope>
    <source>
        <strain evidence="3 4">1B</strain>
    </source>
</reference>
<accession>A0ABX1HKR2</accession>
<name>A0ABX1HKR2_9BACT</name>
<feature type="chain" id="PRO_5046010952" evidence="2">
    <location>
        <begin position="22"/>
        <end position="149"/>
    </location>
</feature>
<feature type="signal peptide" evidence="2">
    <location>
        <begin position="1"/>
        <end position="21"/>
    </location>
</feature>
<evidence type="ECO:0000313" key="4">
    <source>
        <dbReference type="Proteomes" id="UP000717634"/>
    </source>
</evidence>
<protein>
    <submittedName>
        <fullName evidence="3">Spy/CpxP family protein refolding chaperone</fullName>
    </submittedName>
</protein>
<evidence type="ECO:0000256" key="1">
    <source>
        <dbReference type="SAM" id="MobiDB-lite"/>
    </source>
</evidence>
<keyword evidence="4" id="KW-1185">Reference proteome</keyword>
<dbReference type="EMBL" id="JAAVTK010000009">
    <property type="protein sequence ID" value="NKI90464.1"/>
    <property type="molecule type" value="Genomic_DNA"/>
</dbReference>
<evidence type="ECO:0000256" key="2">
    <source>
        <dbReference type="SAM" id="SignalP"/>
    </source>
</evidence>
<feature type="compositionally biased region" description="Basic and acidic residues" evidence="1">
    <location>
        <begin position="128"/>
        <end position="142"/>
    </location>
</feature>
<sequence>MKKNLFLLAALAFATAGTSFAQTAVQTTGTDANQTARHYNKGQHGPKDPAKMADHRAGKMAKELGLNADQEAKVEQLMLARQQEMTALKTKYGTDKKAGRPEMKAAHDRYQAQIKTILTPEQYAKMDKMKAEHHGHGRDGGKMKMKAKA</sequence>
<comment type="caution">
    <text evidence="3">The sequence shown here is derived from an EMBL/GenBank/DDBJ whole genome shotgun (WGS) entry which is preliminary data.</text>
</comment>
<gene>
    <name evidence="3" type="ORF">HBN54_003068</name>
</gene>
<dbReference type="RefSeq" id="WP_168674066.1">
    <property type="nucleotide sequence ID" value="NZ_JAAVTK010000009.1"/>
</dbReference>
<evidence type="ECO:0000313" key="3">
    <source>
        <dbReference type="EMBL" id="NKI90464.1"/>
    </source>
</evidence>
<feature type="compositionally biased region" description="Basic and acidic residues" evidence="1">
    <location>
        <begin position="45"/>
        <end position="56"/>
    </location>
</feature>
<keyword evidence="2" id="KW-0732">Signal</keyword>
<feature type="region of interest" description="Disordered" evidence="1">
    <location>
        <begin position="30"/>
        <end position="56"/>
    </location>
</feature>
<dbReference type="Proteomes" id="UP000717634">
    <property type="component" value="Unassembled WGS sequence"/>
</dbReference>
<feature type="region of interest" description="Disordered" evidence="1">
    <location>
        <begin position="128"/>
        <end position="149"/>
    </location>
</feature>
<organism evidence="3 4">
    <name type="scientific">Hymenobacter artigasi</name>
    <dbReference type="NCBI Taxonomy" id="2719616"/>
    <lineage>
        <taxon>Bacteria</taxon>
        <taxon>Pseudomonadati</taxon>
        <taxon>Bacteroidota</taxon>
        <taxon>Cytophagia</taxon>
        <taxon>Cytophagales</taxon>
        <taxon>Hymenobacteraceae</taxon>
        <taxon>Hymenobacter</taxon>
    </lineage>
</organism>
<proteinExistence type="predicted"/>